<protein>
    <submittedName>
        <fullName evidence="9">Uncharacterized protein</fullName>
    </submittedName>
</protein>
<dbReference type="InterPro" id="IPR033138">
    <property type="entry name" value="Cu_oxidase_CS"/>
</dbReference>
<dbReference type="PROSITE" id="PS00079">
    <property type="entry name" value="MULTICOPPER_OXIDASE1"/>
    <property type="match status" value="2"/>
</dbReference>
<dbReference type="AlphaFoldDB" id="A0A814FMM6"/>
<dbReference type="Gene3D" id="2.60.40.420">
    <property type="entry name" value="Cupredoxins - blue copper proteins"/>
    <property type="match status" value="3"/>
</dbReference>
<evidence type="ECO:0000313" key="9">
    <source>
        <dbReference type="EMBL" id="CAF0987055.1"/>
    </source>
</evidence>
<feature type="domain" description="Plastocyanin-like" evidence="8">
    <location>
        <begin position="49"/>
        <end position="150"/>
    </location>
</feature>
<dbReference type="InterPro" id="IPR001117">
    <property type="entry name" value="Cu-oxidase_2nd"/>
</dbReference>
<accession>A0A814FMM6</accession>
<evidence type="ECO:0000256" key="4">
    <source>
        <dbReference type="ARBA" id="ARBA00023008"/>
    </source>
</evidence>
<evidence type="ECO:0000259" key="8">
    <source>
        <dbReference type="Pfam" id="PF07732"/>
    </source>
</evidence>
<reference evidence="9" key="1">
    <citation type="submission" date="2021-02" db="EMBL/GenBank/DDBJ databases">
        <authorList>
            <person name="Nowell W R."/>
        </authorList>
    </citation>
    <scope>NUCLEOTIDE SEQUENCE</scope>
</reference>
<feature type="chain" id="PRO_5032305516" evidence="5">
    <location>
        <begin position="18"/>
        <end position="649"/>
    </location>
</feature>
<dbReference type="GO" id="GO:0005507">
    <property type="term" value="F:copper ion binding"/>
    <property type="evidence" value="ECO:0007669"/>
    <property type="project" value="InterPro"/>
</dbReference>
<keyword evidence="4" id="KW-0186">Copper</keyword>
<evidence type="ECO:0000256" key="3">
    <source>
        <dbReference type="ARBA" id="ARBA00023002"/>
    </source>
</evidence>
<evidence type="ECO:0000256" key="1">
    <source>
        <dbReference type="ARBA" id="ARBA00010609"/>
    </source>
</evidence>
<comment type="similarity">
    <text evidence="1">Belongs to the multicopper oxidase family.</text>
</comment>
<dbReference type="InterPro" id="IPR045087">
    <property type="entry name" value="Cu-oxidase_fam"/>
</dbReference>
<keyword evidence="2" id="KW-0479">Metal-binding</keyword>
<evidence type="ECO:0000259" key="7">
    <source>
        <dbReference type="Pfam" id="PF07731"/>
    </source>
</evidence>
<dbReference type="InterPro" id="IPR011707">
    <property type="entry name" value="Cu-oxidase-like_N"/>
</dbReference>
<evidence type="ECO:0000313" key="10">
    <source>
        <dbReference type="Proteomes" id="UP000663860"/>
    </source>
</evidence>
<evidence type="ECO:0000259" key="6">
    <source>
        <dbReference type="Pfam" id="PF00394"/>
    </source>
</evidence>
<sequence length="649" mass="74153">MFTYLIFVSFFFYNSLVIETALVEYDFIVRTIPSNPDGYPRPVIIMHNANSSWDVNRPFPGPLIRAKLGDTLRIRITNMMRDQATSIHFHGLHMFKNPWADGTEHITQCPIAPHQTFIYEFEVTQTGTFWYHSHNAQQYADGLVGPIIFDHDPIEQRYNYGSNDYVIMLQEWYHETWSDLMTAYQGPYGAYPGSIPIYPWPPTSFLINGHGQFNCRTSACNENATWRDECGTEYPVQCVPLRSPFLGPCKQNAHPIDNFICPSGKQIRLRLINAASGIPFRFEIDQHNLTIVARDSIEISPITVSHLHIPIGQRLDVIVTCNQNPSKYTILIASRNSFQPSHIITGPTPTMWATALLTYPESKAKNIHSINISEILRVDTDNPFFEYQSLKPLVPHFARPAIRRITLSFVCHWNNRLGIDALEEWAVNNITFEPPKEPLLQGNLLDNTLDHVIADEYPGHVNNIHATHIHHFEYGQTYEVLMINNDPQQHPWHLHGYSVDFIAAGKLPHVQPLTCKQTQRRQINEFDLDSILPPLNSTPPILTAGDSFSIPRESYVLFRFTANNPGPWFFHCHMDWHISPGMALVFSVGQNGKYKGLITPPPLNSFPMCGPRSNLKYNSSTLLFSSSTTPKLRIPLLIIIILHIYYLTL</sequence>
<dbReference type="Pfam" id="PF07731">
    <property type="entry name" value="Cu-oxidase_2"/>
    <property type="match status" value="1"/>
</dbReference>
<dbReference type="InterPro" id="IPR008972">
    <property type="entry name" value="Cupredoxin"/>
</dbReference>
<keyword evidence="3" id="KW-0560">Oxidoreductase</keyword>
<dbReference type="Pfam" id="PF00394">
    <property type="entry name" value="Cu-oxidase"/>
    <property type="match status" value="1"/>
</dbReference>
<dbReference type="EMBL" id="CAJNOE010000154">
    <property type="protein sequence ID" value="CAF0987055.1"/>
    <property type="molecule type" value="Genomic_DNA"/>
</dbReference>
<keyword evidence="5" id="KW-0732">Signal</keyword>
<dbReference type="GO" id="GO:0016491">
    <property type="term" value="F:oxidoreductase activity"/>
    <property type="evidence" value="ECO:0007669"/>
    <property type="project" value="UniProtKB-KW"/>
</dbReference>
<comment type="caution">
    <text evidence="9">The sequence shown here is derived from an EMBL/GenBank/DDBJ whole genome shotgun (WGS) entry which is preliminary data.</text>
</comment>
<evidence type="ECO:0000256" key="5">
    <source>
        <dbReference type="SAM" id="SignalP"/>
    </source>
</evidence>
<dbReference type="PANTHER" id="PTHR11709:SF394">
    <property type="entry name" value="FI03373P-RELATED"/>
    <property type="match status" value="1"/>
</dbReference>
<dbReference type="SUPFAM" id="SSF49503">
    <property type="entry name" value="Cupredoxins"/>
    <property type="match status" value="3"/>
</dbReference>
<dbReference type="InterPro" id="IPR002355">
    <property type="entry name" value="Cu_oxidase_Cu_BS"/>
</dbReference>
<dbReference type="CDD" id="cd04205">
    <property type="entry name" value="CuRO_2_LCC_like"/>
    <property type="match status" value="1"/>
</dbReference>
<feature type="domain" description="Plastocyanin-like" evidence="7">
    <location>
        <begin position="462"/>
        <end position="590"/>
    </location>
</feature>
<dbReference type="PROSITE" id="PS00080">
    <property type="entry name" value="MULTICOPPER_OXIDASE2"/>
    <property type="match status" value="1"/>
</dbReference>
<feature type="signal peptide" evidence="5">
    <location>
        <begin position="1"/>
        <end position="17"/>
    </location>
</feature>
<feature type="domain" description="Plastocyanin-like" evidence="6">
    <location>
        <begin position="164"/>
        <end position="336"/>
    </location>
</feature>
<dbReference type="InterPro" id="IPR011706">
    <property type="entry name" value="Cu-oxidase_C"/>
</dbReference>
<dbReference type="PANTHER" id="PTHR11709">
    <property type="entry name" value="MULTI-COPPER OXIDASE"/>
    <property type="match status" value="1"/>
</dbReference>
<gene>
    <name evidence="9" type="ORF">IZO911_LOCUS16893</name>
</gene>
<evidence type="ECO:0000256" key="2">
    <source>
        <dbReference type="ARBA" id="ARBA00022723"/>
    </source>
</evidence>
<dbReference type="Pfam" id="PF07732">
    <property type="entry name" value="Cu-oxidase_3"/>
    <property type="match status" value="1"/>
</dbReference>
<proteinExistence type="inferred from homology"/>
<organism evidence="9 10">
    <name type="scientific">Adineta steineri</name>
    <dbReference type="NCBI Taxonomy" id="433720"/>
    <lineage>
        <taxon>Eukaryota</taxon>
        <taxon>Metazoa</taxon>
        <taxon>Spiralia</taxon>
        <taxon>Gnathifera</taxon>
        <taxon>Rotifera</taxon>
        <taxon>Eurotatoria</taxon>
        <taxon>Bdelloidea</taxon>
        <taxon>Adinetida</taxon>
        <taxon>Adinetidae</taxon>
        <taxon>Adineta</taxon>
    </lineage>
</organism>
<dbReference type="Proteomes" id="UP000663860">
    <property type="component" value="Unassembled WGS sequence"/>
</dbReference>
<name>A0A814FMM6_9BILA</name>